<comment type="caution">
    <text evidence="11">The sequence shown here is derived from an EMBL/GenBank/DDBJ whole genome shotgun (WGS) entry which is preliminary data.</text>
</comment>
<evidence type="ECO:0000313" key="11">
    <source>
        <dbReference type="EMBL" id="CAF2082191.1"/>
    </source>
</evidence>
<evidence type="ECO:0000256" key="1">
    <source>
        <dbReference type="ARBA" id="ARBA00004123"/>
    </source>
</evidence>
<keyword evidence="14" id="KW-1185">Reference proteome</keyword>
<evidence type="ECO:0000259" key="10">
    <source>
        <dbReference type="PROSITE" id="PS50016"/>
    </source>
</evidence>
<accession>A0A816S877</accession>
<dbReference type="InterPro" id="IPR006565">
    <property type="entry name" value="BTP"/>
</dbReference>
<dbReference type="SMART" id="SM00249">
    <property type="entry name" value="PHD"/>
    <property type="match status" value="1"/>
</dbReference>
<feature type="compositionally biased region" description="Basic and acidic residues" evidence="9">
    <location>
        <begin position="543"/>
        <end position="559"/>
    </location>
</feature>
<dbReference type="Pfam" id="PF07524">
    <property type="entry name" value="Bromo_TP"/>
    <property type="match status" value="1"/>
</dbReference>
<dbReference type="InterPro" id="IPR013083">
    <property type="entry name" value="Znf_RING/FYVE/PHD"/>
</dbReference>
<dbReference type="PROSITE" id="PS50016">
    <property type="entry name" value="ZF_PHD_2"/>
    <property type="match status" value="1"/>
</dbReference>
<dbReference type="PANTHER" id="PTHR46452">
    <property type="entry name" value="TRANSCRIPTION INITIATION FACTOR TFIID SUBUNIT 3"/>
    <property type="match status" value="1"/>
</dbReference>
<sequence>MSLNYARELLKISLSQLCDSIGFDTTSEIALDILVDVCERQFQSLSKETSNLIQLNNRNQENYFDILSILLENNHENLDQLQDYMFKFQSSTFPKDIIQFPFRKRNQIYLRIPPKDSQEIIQRDQNSSTEYIYDWLPLFPDQETPEQSSSVNIDTNLDATIYQDQQKKFDKSDSHHPLTLLSFLSKNGDEPTSVPIGKRPNQSLPSILYRPRRIIEIEVAAAATAAAEKAKKEQLEKETNEKDQQQGPPPPLRLTIPKPLVVNDKGSITNKKLSSSILTTTTTTTPTIPSSSSSLSTLTLTTTTTTTTAVVTTIPTTTTTTSTVTNPMAIDGIINKNGINTSLFIGNIPSVNLGKKIIVSPPLNDSNAKQIHSHTNISTNLSESLTNIDKNEETALDLTKKSPLISSPAKLPRLKLNIKNVSNPQITTNASNPQISPPTTKKQIQRPSSSTKQLPNTHEKVNLKIRTSSLPLFGTNEKISMISPPLIVSDEILLNPIETSNNPIYDNKKLNDFNQINIHSEQGSTSNEINRQDKKKNKKTKHHNDQHDQKEKKRKKEENSLVEQQFMKMDIDPIPFSSSSAAATAATTAAAAATTAAAAAAAAEATTTAAAAKTAPTAAAAATTTAAATTATVTTSNTSMTNQSSGGTIRLKIKLGKPSNSTNTLETNKSDDQFNSINLHDNQSNVQPESKTSPILLKLQVGSGNNPSISPSISTRPPIISAMNRSASQKRKSGKVKRVPQSTNAIVTNSSSNIFFHEDNTLSMDDLPLGERTSPNKPVINSIQTSLPQQIISTPIKKKTNANKKKSNNNKRTNNIVGVAVIEERRIDHDSQEKIWICPSCNRPDNGQEAMIACDLCDDWYHWECVGIAEEPPESIPWFCPKCHRSNSSTASAQGIKPSASSKAKRKRASVIYQQQQKQQQYPQQ</sequence>
<evidence type="ECO:0000313" key="12">
    <source>
        <dbReference type="EMBL" id="CAF3773885.1"/>
    </source>
</evidence>
<keyword evidence="6" id="KW-0804">Transcription</keyword>
<keyword evidence="7" id="KW-0539">Nucleus</keyword>
<evidence type="ECO:0000256" key="3">
    <source>
        <dbReference type="ARBA" id="ARBA00022771"/>
    </source>
</evidence>
<dbReference type="InterPro" id="IPR019787">
    <property type="entry name" value="Znf_PHD-finger"/>
</dbReference>
<evidence type="ECO:0000256" key="6">
    <source>
        <dbReference type="ARBA" id="ARBA00023163"/>
    </source>
</evidence>
<evidence type="ECO:0000256" key="7">
    <source>
        <dbReference type="ARBA" id="ARBA00023242"/>
    </source>
</evidence>
<feature type="compositionally biased region" description="Basic residues" evidence="9">
    <location>
        <begin position="533"/>
        <end position="542"/>
    </location>
</feature>
<dbReference type="Proteomes" id="UP000663856">
    <property type="component" value="Unassembled WGS sequence"/>
</dbReference>
<evidence type="ECO:0000256" key="8">
    <source>
        <dbReference type="PROSITE-ProRule" id="PRU00146"/>
    </source>
</evidence>
<feature type="region of interest" description="Disordered" evidence="9">
    <location>
        <begin position="886"/>
        <end position="925"/>
    </location>
</feature>
<dbReference type="PANTHER" id="PTHR46452:SF1">
    <property type="entry name" value="TRANSCRIPTION INITIATION FACTOR TFIID SUBUNIT 3"/>
    <property type="match status" value="1"/>
</dbReference>
<dbReference type="Gene3D" id="3.30.40.10">
    <property type="entry name" value="Zinc/RING finger domain, C3HC4 (zinc finger)"/>
    <property type="match status" value="1"/>
</dbReference>
<dbReference type="InterPro" id="IPR019786">
    <property type="entry name" value="Zinc_finger_PHD-type_CS"/>
</dbReference>
<dbReference type="GO" id="GO:0045944">
    <property type="term" value="P:positive regulation of transcription by RNA polymerase II"/>
    <property type="evidence" value="ECO:0007669"/>
    <property type="project" value="TreeGrafter"/>
</dbReference>
<dbReference type="CDD" id="cd15522">
    <property type="entry name" value="PHD_TAF3"/>
    <property type="match status" value="1"/>
</dbReference>
<reference evidence="11" key="1">
    <citation type="submission" date="2021-02" db="EMBL/GenBank/DDBJ databases">
        <authorList>
            <person name="Nowell W R."/>
        </authorList>
    </citation>
    <scope>NUCLEOTIDE SEQUENCE</scope>
</reference>
<keyword evidence="4" id="KW-0862">Zinc</keyword>
<feature type="domain" description="PHD-type" evidence="10">
    <location>
        <begin position="835"/>
        <end position="886"/>
    </location>
</feature>
<dbReference type="InterPro" id="IPR009072">
    <property type="entry name" value="Histone-fold"/>
</dbReference>
<feature type="compositionally biased region" description="Low complexity" evidence="9">
    <location>
        <begin position="913"/>
        <end position="925"/>
    </location>
</feature>
<dbReference type="EMBL" id="CAJOBG010000187">
    <property type="protein sequence ID" value="CAF3773885.1"/>
    <property type="molecule type" value="Genomic_DNA"/>
</dbReference>
<evidence type="ECO:0000256" key="4">
    <source>
        <dbReference type="ARBA" id="ARBA00022833"/>
    </source>
</evidence>
<organism evidence="11 13">
    <name type="scientific">Rotaria magnacalcarata</name>
    <dbReference type="NCBI Taxonomy" id="392030"/>
    <lineage>
        <taxon>Eukaryota</taxon>
        <taxon>Metazoa</taxon>
        <taxon>Spiralia</taxon>
        <taxon>Gnathifera</taxon>
        <taxon>Rotifera</taxon>
        <taxon>Eurotatoria</taxon>
        <taxon>Bdelloidea</taxon>
        <taxon>Philodinida</taxon>
        <taxon>Philodinidae</taxon>
        <taxon>Rotaria</taxon>
    </lineage>
</organism>
<proteinExistence type="predicted"/>
<dbReference type="PROSITE" id="PS01359">
    <property type="entry name" value="ZF_PHD_1"/>
    <property type="match status" value="1"/>
</dbReference>
<dbReference type="GO" id="GO:0008270">
    <property type="term" value="F:zinc ion binding"/>
    <property type="evidence" value="ECO:0007669"/>
    <property type="project" value="UniProtKB-KW"/>
</dbReference>
<dbReference type="GO" id="GO:0046982">
    <property type="term" value="F:protein heterodimerization activity"/>
    <property type="evidence" value="ECO:0007669"/>
    <property type="project" value="InterPro"/>
</dbReference>
<feature type="region of interest" description="Disordered" evidence="9">
    <location>
        <begin position="630"/>
        <end position="650"/>
    </location>
</feature>
<evidence type="ECO:0000313" key="13">
    <source>
        <dbReference type="Proteomes" id="UP000663856"/>
    </source>
</evidence>
<feature type="compositionally biased region" description="Polar residues" evidence="9">
    <location>
        <begin position="636"/>
        <end position="647"/>
    </location>
</feature>
<feature type="compositionally biased region" description="Polar residues" evidence="9">
    <location>
        <begin position="519"/>
        <end position="529"/>
    </location>
</feature>
<feature type="compositionally biased region" description="Polar residues" evidence="9">
    <location>
        <begin position="422"/>
        <end position="456"/>
    </location>
</feature>
<keyword evidence="5" id="KW-0805">Transcription regulation</keyword>
<name>A0A816S877_9BILA</name>
<dbReference type="AlphaFoldDB" id="A0A816S877"/>
<comment type="subcellular location">
    <subcellularLocation>
        <location evidence="1">Nucleus</location>
    </subcellularLocation>
</comment>
<dbReference type="Pfam" id="PF00628">
    <property type="entry name" value="PHD"/>
    <property type="match status" value="1"/>
</dbReference>
<evidence type="ECO:0000256" key="5">
    <source>
        <dbReference type="ARBA" id="ARBA00023015"/>
    </source>
</evidence>
<feature type="compositionally biased region" description="Basic and acidic residues" evidence="9">
    <location>
        <begin position="230"/>
        <end position="244"/>
    </location>
</feature>
<dbReference type="InterPro" id="IPR001965">
    <property type="entry name" value="Znf_PHD"/>
</dbReference>
<dbReference type="GO" id="GO:0002039">
    <property type="term" value="F:p53 binding"/>
    <property type="evidence" value="ECO:0007669"/>
    <property type="project" value="TreeGrafter"/>
</dbReference>
<dbReference type="EMBL" id="CAJNRF010006539">
    <property type="protein sequence ID" value="CAF2082191.1"/>
    <property type="molecule type" value="Genomic_DNA"/>
</dbReference>
<dbReference type="Gene3D" id="1.10.20.10">
    <property type="entry name" value="Histone, subunit A"/>
    <property type="match status" value="1"/>
</dbReference>
<dbReference type="GO" id="GO:0005669">
    <property type="term" value="C:transcription factor TFIID complex"/>
    <property type="evidence" value="ECO:0007669"/>
    <property type="project" value="TreeGrafter"/>
</dbReference>
<evidence type="ECO:0000256" key="9">
    <source>
        <dbReference type="SAM" id="MobiDB-lite"/>
    </source>
</evidence>
<evidence type="ECO:0000313" key="14">
    <source>
        <dbReference type="Proteomes" id="UP000663866"/>
    </source>
</evidence>
<dbReference type="Proteomes" id="UP000663866">
    <property type="component" value="Unassembled WGS sequence"/>
</dbReference>
<feature type="region of interest" description="Disordered" evidence="9">
    <location>
        <begin position="422"/>
        <end position="462"/>
    </location>
</feature>
<protein>
    <recommendedName>
        <fullName evidence="10">PHD-type domain-containing protein</fullName>
    </recommendedName>
</protein>
<dbReference type="InterPro" id="IPR011011">
    <property type="entry name" value="Znf_FYVE_PHD"/>
</dbReference>
<keyword evidence="3 8" id="KW-0863">Zinc-finger</keyword>
<keyword evidence="2" id="KW-0479">Metal-binding</keyword>
<dbReference type="SUPFAM" id="SSF57903">
    <property type="entry name" value="FYVE/PHD zinc finger"/>
    <property type="match status" value="1"/>
</dbReference>
<gene>
    <name evidence="12" type="ORF">OVN521_LOCUS2399</name>
    <name evidence="11" type="ORF">WKI299_LOCUS16411</name>
</gene>
<evidence type="ECO:0000256" key="2">
    <source>
        <dbReference type="ARBA" id="ARBA00022723"/>
    </source>
</evidence>
<feature type="region of interest" description="Disordered" evidence="9">
    <location>
        <begin position="230"/>
        <end position="258"/>
    </location>
</feature>
<feature type="region of interest" description="Disordered" evidence="9">
    <location>
        <begin position="519"/>
        <end position="559"/>
    </location>
</feature>